<keyword evidence="3" id="KW-1185">Reference proteome</keyword>
<dbReference type="Proteomes" id="UP000596035">
    <property type="component" value="Chromosome"/>
</dbReference>
<dbReference type="RefSeq" id="WP_066539571.1">
    <property type="nucleotide sequence ID" value="NZ_CAJTCQ010000005.1"/>
</dbReference>
<dbReference type="EMBL" id="CP021422">
    <property type="protein sequence ID" value="ASB41623.1"/>
    <property type="molecule type" value="Genomic_DNA"/>
</dbReference>
<dbReference type="AlphaFoldDB" id="A0A1Z2XT49"/>
<evidence type="ECO:0000313" key="2">
    <source>
        <dbReference type="EMBL" id="QQR30883.1"/>
    </source>
</evidence>
<reference evidence="3" key="2">
    <citation type="submission" date="2017-05" db="EMBL/GenBank/DDBJ databases">
        <title>Improved OligoMM genomes.</title>
        <authorList>
            <person name="Garzetti D."/>
        </authorList>
    </citation>
    <scope>NUCLEOTIDE SEQUENCE [LARGE SCALE GENOMIC DNA]</scope>
    <source>
        <strain evidence="3">KB18</strain>
    </source>
</reference>
<proteinExistence type="predicted"/>
<sequence length="100" mass="12054">MLEEISFPEHEYESIQNYLDKLGYCYTTRVYKEVGKYKAGELYTAPWGDVLRIDKVETYWKVSDRPFYDEMSDDERREICKYSEDMGLPYEFIKFSRSPA</sequence>
<gene>
    <name evidence="1" type="ORF">ADH66_13720</name>
    <name evidence="2" type="ORF">I5Q82_04065</name>
</gene>
<dbReference type="Proteomes" id="UP000196710">
    <property type="component" value="Chromosome"/>
</dbReference>
<accession>A0A1Z2XT49</accession>
<evidence type="ECO:0000313" key="3">
    <source>
        <dbReference type="Proteomes" id="UP000196710"/>
    </source>
</evidence>
<organism evidence="2 4">
    <name type="scientific">Acutalibacter muris</name>
    <dbReference type="NCBI Taxonomy" id="1796620"/>
    <lineage>
        <taxon>Bacteria</taxon>
        <taxon>Bacillati</taxon>
        <taxon>Bacillota</taxon>
        <taxon>Clostridia</taxon>
        <taxon>Eubacteriales</taxon>
        <taxon>Acutalibacteraceae</taxon>
        <taxon>Acutalibacter</taxon>
    </lineage>
</organism>
<dbReference type="EMBL" id="CP065321">
    <property type="protein sequence ID" value="QQR30883.1"/>
    <property type="molecule type" value="Genomic_DNA"/>
</dbReference>
<dbReference type="KEGG" id="amur:ADH66_13720"/>
<protein>
    <submittedName>
        <fullName evidence="2">Uncharacterized protein</fullName>
    </submittedName>
</protein>
<evidence type="ECO:0000313" key="4">
    <source>
        <dbReference type="Proteomes" id="UP000596035"/>
    </source>
</evidence>
<reference evidence="1" key="1">
    <citation type="journal article" date="2017" name="Genome Announc.">
        <title>High-Quality Whole-Genome Sequences of the Oligo-Mouse-Microbiota Bacterial Community.</title>
        <authorList>
            <person name="Garzetti D."/>
            <person name="Brugiroux S."/>
            <person name="Bunk B."/>
            <person name="Pukall R."/>
            <person name="McCoy K.D."/>
            <person name="Macpherson A.J."/>
            <person name="Stecher B."/>
        </authorList>
    </citation>
    <scope>NUCLEOTIDE SEQUENCE</scope>
    <source>
        <strain evidence="1">KB18</strain>
    </source>
</reference>
<reference evidence="2 4" key="3">
    <citation type="submission" date="2020-11" db="EMBL/GenBank/DDBJ databases">
        <title>Closed and high quality bacterial genomes of the OMM12 community.</title>
        <authorList>
            <person name="Marbouty M."/>
            <person name="Lamy-Besnier Q."/>
            <person name="Debarbieux L."/>
            <person name="Koszul R."/>
        </authorList>
    </citation>
    <scope>NUCLEOTIDE SEQUENCE [LARGE SCALE GENOMIC DNA]</scope>
    <source>
        <strain evidence="2 4">KB18</strain>
    </source>
</reference>
<evidence type="ECO:0000313" key="1">
    <source>
        <dbReference type="EMBL" id="ASB41623.1"/>
    </source>
</evidence>
<name>A0A1Z2XT49_9FIRM</name>